<name>A0A1V1NV54_9BACT</name>
<proteinExistence type="predicted"/>
<feature type="domain" description="Cadherin" evidence="1">
    <location>
        <begin position="420"/>
        <end position="524"/>
    </location>
</feature>
<accession>A0A1V1NV54</accession>
<dbReference type="Gene3D" id="2.60.40.3440">
    <property type="match status" value="3"/>
</dbReference>
<dbReference type="Pfam" id="PF17963">
    <property type="entry name" value="Big_9"/>
    <property type="match status" value="3"/>
</dbReference>
<gene>
    <name evidence="2" type="ORF">OMM_12785</name>
</gene>
<dbReference type="AlphaFoldDB" id="A0A1V1NV54"/>
<evidence type="ECO:0000313" key="2">
    <source>
        <dbReference type="EMBL" id="ETR66445.1"/>
    </source>
</evidence>
<feature type="non-terminal residue" evidence="2">
    <location>
        <position position="1"/>
    </location>
</feature>
<dbReference type="GO" id="GO:0016020">
    <property type="term" value="C:membrane"/>
    <property type="evidence" value="ECO:0007669"/>
    <property type="project" value="InterPro"/>
</dbReference>
<dbReference type="InterPro" id="IPR002126">
    <property type="entry name" value="Cadherin-like_dom"/>
</dbReference>
<evidence type="ECO:0000313" key="3">
    <source>
        <dbReference type="Proteomes" id="UP000189670"/>
    </source>
</evidence>
<comment type="caution">
    <text evidence="2">The sequence shown here is derived from an EMBL/GenBank/DDBJ whole genome shotgun (WGS) entry which is preliminary data.</text>
</comment>
<dbReference type="Proteomes" id="UP000189670">
    <property type="component" value="Unassembled WGS sequence"/>
</dbReference>
<reference evidence="3" key="1">
    <citation type="submission" date="2012-11" db="EMBL/GenBank/DDBJ databases">
        <authorList>
            <person name="Lucero-Rivera Y.E."/>
            <person name="Tovar-Ramirez D."/>
        </authorList>
    </citation>
    <scope>NUCLEOTIDE SEQUENCE [LARGE SCALE GENOMIC DNA]</scope>
    <source>
        <strain evidence="3">Araruama</strain>
    </source>
</reference>
<evidence type="ECO:0000259" key="1">
    <source>
        <dbReference type="PROSITE" id="PS50268"/>
    </source>
</evidence>
<dbReference type="GO" id="GO:0005509">
    <property type="term" value="F:calcium ion binding"/>
    <property type="evidence" value="ECO:0007669"/>
    <property type="project" value="InterPro"/>
</dbReference>
<organism evidence="2 3">
    <name type="scientific">Candidatus Magnetoglobus multicellularis str. Araruama</name>
    <dbReference type="NCBI Taxonomy" id="890399"/>
    <lineage>
        <taxon>Bacteria</taxon>
        <taxon>Pseudomonadati</taxon>
        <taxon>Thermodesulfobacteriota</taxon>
        <taxon>Desulfobacteria</taxon>
        <taxon>Desulfobacterales</taxon>
        <taxon>Desulfobacteraceae</taxon>
        <taxon>Candidatus Magnetoglobus</taxon>
    </lineage>
</organism>
<dbReference type="EMBL" id="ATBP01001980">
    <property type="protein sequence ID" value="ETR66445.1"/>
    <property type="molecule type" value="Genomic_DNA"/>
</dbReference>
<sequence>NAAPVITESSPITVTIDEDSFPTAFSLTLNATDSDSDTITWSVQSEASHGTGTVSGTGASKFIAYSPVANFNGNDTFIVQISDGLGGSDSLTVHVVIQPRNDVPVNTINPSVSGVHHYGQPLTIENGTWNDNTDLIPGTLTYTYQWQRADDASGTNAMDIGTNQTFTLTMAENLKYVRAIITATDDSEGLPLSQSTTVNTAWTFVSNDTLYFIQSSPQTVVMDEDSFPQAFSLTLNATDLDNDIITWSVQSEASHGTATAGGTGSSKTIAYTPLANFNGNDTFVIQISDSLGETNTLTVNVVIDPQNDPPNNTVVPDISGIFHYGEMLTINNGNWNDNTDLSPGTITFTYEWQRADDAVGTNAIGIGINQAYTPAMADNGKYLRARITATDDGEGLPYSQCVTLNTAWTLVENADPLFTENSPQAVTMDEDSNPAAFDLTLNATDSDNDPITWTILANASQGTATVSGTGTSKAIAYTPMTNYNGSDSFEIQISDGLGGTNSLTVSITINPRNDTPNNTLTPSISG</sequence>
<feature type="non-terminal residue" evidence="2">
    <location>
        <position position="526"/>
    </location>
</feature>
<dbReference type="GO" id="GO:0007156">
    <property type="term" value="P:homophilic cell adhesion via plasma membrane adhesion molecules"/>
    <property type="evidence" value="ECO:0007669"/>
    <property type="project" value="InterPro"/>
</dbReference>
<protein>
    <recommendedName>
        <fullName evidence="1">Cadherin domain-containing protein</fullName>
    </recommendedName>
</protein>
<dbReference type="PROSITE" id="PS50268">
    <property type="entry name" value="CADHERIN_2"/>
    <property type="match status" value="1"/>
</dbReference>
<dbReference type="Gene3D" id="2.60.40.2700">
    <property type="match status" value="2"/>
</dbReference>
<dbReference type="NCBIfam" id="NF012211">
    <property type="entry name" value="tand_rpt_95"/>
    <property type="match status" value="3"/>
</dbReference>